<dbReference type="Pfam" id="PF01937">
    <property type="entry name" value="ARMT1-like_dom"/>
    <property type="match status" value="1"/>
</dbReference>
<protein>
    <recommendedName>
        <fullName evidence="1">Damage-control phosphatase ARMT1-like metal-binding domain-containing protein</fullName>
    </recommendedName>
</protein>
<dbReference type="SUPFAM" id="SSF111321">
    <property type="entry name" value="AF1104-like"/>
    <property type="match status" value="1"/>
</dbReference>
<accession>A0A0F7FGJ0</accession>
<dbReference type="HOGENOM" id="CLU_071520_1_0_2"/>
<name>A0A0F7FGJ0_9CREN</name>
<dbReference type="PIRSF" id="PIRSF006593">
    <property type="entry name" value="UCP006593"/>
    <property type="match status" value="1"/>
</dbReference>
<dbReference type="Proteomes" id="UP000067434">
    <property type="component" value="Chromosome"/>
</dbReference>
<feature type="domain" description="Damage-control phosphatase ARMT1-like metal-binding" evidence="1">
    <location>
        <begin position="3"/>
        <end position="283"/>
    </location>
</feature>
<dbReference type="GeneID" id="25400814"/>
<dbReference type="RefSeq" id="WP_052883533.1">
    <property type="nucleotide sequence ID" value="NZ_CP009961.1"/>
</dbReference>
<proteinExistence type="predicted"/>
<dbReference type="InterPro" id="IPR002791">
    <property type="entry name" value="ARMT1-like_metal-bd"/>
</dbReference>
<dbReference type="OrthoDB" id="359165at2157"/>
<reference evidence="2 3" key="1">
    <citation type="journal article" date="2015" name="Stand. Genomic Sci.">
        <title>Complete genome sequence of and proposal of Thermofilum uzonense sp. nov. a novel hyperthermophilic crenarchaeon and emended description of the genus Thermofilum.</title>
        <authorList>
            <person name="Toshchakov S.V."/>
            <person name="Korzhenkov A.A."/>
            <person name="Samarov N.I."/>
            <person name="Mazunin I.O."/>
            <person name="Mozhey O.I."/>
            <person name="Shmyr I.S."/>
            <person name="Derbikova K.S."/>
            <person name="Taranov E.A."/>
            <person name="Dominova I.N."/>
            <person name="Bonch-Osmolovskaya E.A."/>
            <person name="Patrushev M.V."/>
            <person name="Podosokorskaya O.A."/>
            <person name="Kublanov I.V."/>
        </authorList>
    </citation>
    <scope>NUCLEOTIDE SEQUENCE [LARGE SCALE GENOMIC DNA]</scope>
    <source>
        <strain evidence="2 3">1807-2</strain>
    </source>
</reference>
<dbReference type="KEGG" id="thf:MA03_01245"/>
<dbReference type="AlphaFoldDB" id="A0A0F7FGJ0"/>
<gene>
    <name evidence="2" type="ORF">MA03_01245</name>
</gene>
<sequence>MKIAPECIQCIFDVRAKEITSASLSDHEKILKLKSFLDYYSQIVTPDTSTTLLSWQAFRKVKELMGSEDPYTSFKTRSHQVAVELLSVIEREIKEKIGFERFHYAVKASIAANLVDPGTPSGIQPEALGEKIRGLRLAIDESEKLYMRLLQSSKVTFLLDNCGEALLDTLLIREIKRMGVELKIVVKGKPYQNDITYKEALEYGFNSLGEVVSTGSDFPGVIPGYVSEEAVKALEWADVIISKGMANYEAFLLKPPSKPVFIMLVAKCEVIARAVGVQKGEAVAFFLQGSPDLKKLF</sequence>
<evidence type="ECO:0000313" key="2">
    <source>
        <dbReference type="EMBL" id="AKG38185.1"/>
    </source>
</evidence>
<dbReference type="Gene3D" id="3.40.50.10880">
    <property type="entry name" value="Uncharacterised protein PF01937, DUF89, domain 3"/>
    <property type="match status" value="1"/>
</dbReference>
<dbReference type="PATRIC" id="fig|1550241.5.peg.254"/>
<evidence type="ECO:0000259" key="1">
    <source>
        <dbReference type="Pfam" id="PF01937"/>
    </source>
</evidence>
<keyword evidence="3" id="KW-1185">Reference proteome</keyword>
<dbReference type="Gene3D" id="1.10.285.20">
    <property type="entry name" value="Uncharacterised protein PF01937, DUF89, domain 2"/>
    <property type="match status" value="1"/>
</dbReference>
<dbReference type="EMBL" id="CP009961">
    <property type="protein sequence ID" value="AKG38185.1"/>
    <property type="molecule type" value="Genomic_DNA"/>
</dbReference>
<dbReference type="InterPro" id="IPR014444">
    <property type="entry name" value="PH1575-like"/>
</dbReference>
<dbReference type="STRING" id="1550241.MA03_01245"/>
<dbReference type="InterPro" id="IPR036075">
    <property type="entry name" value="ARMT-1-like_metal-bd_sf"/>
</dbReference>
<organism evidence="2 3">
    <name type="scientific">Infirmifilum uzonense</name>
    <dbReference type="NCBI Taxonomy" id="1550241"/>
    <lineage>
        <taxon>Archaea</taxon>
        <taxon>Thermoproteota</taxon>
        <taxon>Thermoprotei</taxon>
        <taxon>Thermofilales</taxon>
        <taxon>Thermofilaceae</taxon>
        <taxon>Infirmifilum</taxon>
    </lineage>
</organism>
<evidence type="ECO:0000313" key="3">
    <source>
        <dbReference type="Proteomes" id="UP000067434"/>
    </source>
</evidence>